<dbReference type="GO" id="GO:0009298">
    <property type="term" value="P:GDP-mannose biosynthetic process"/>
    <property type="evidence" value="ECO:0007669"/>
    <property type="project" value="InterPro"/>
</dbReference>
<organism evidence="11 12">
    <name type="scientific">Serinicoccus hydrothermalis</name>
    <dbReference type="NCBI Taxonomy" id="1758689"/>
    <lineage>
        <taxon>Bacteria</taxon>
        <taxon>Bacillati</taxon>
        <taxon>Actinomycetota</taxon>
        <taxon>Actinomycetes</taxon>
        <taxon>Micrococcales</taxon>
        <taxon>Ornithinimicrobiaceae</taxon>
        <taxon>Serinicoccus</taxon>
    </lineage>
</organism>
<reference evidence="11 12" key="1">
    <citation type="submission" date="2016-03" db="EMBL/GenBank/DDBJ databases">
        <title>Shallow-sea hydrothermal system.</title>
        <authorList>
            <person name="Tang K."/>
        </authorList>
    </citation>
    <scope>NUCLEOTIDE SEQUENCE [LARGE SCALE GENOMIC DNA]</scope>
    <source>
        <strain evidence="11 12">JLT9</strain>
    </source>
</reference>
<evidence type="ECO:0000313" key="11">
    <source>
        <dbReference type="EMBL" id="ANS77911.1"/>
    </source>
</evidence>
<dbReference type="STRING" id="1758689.SGUI_0515"/>
<feature type="binding site" evidence="8">
    <location>
        <position position="255"/>
    </location>
    <ligand>
        <name>Zn(2+)</name>
        <dbReference type="ChEBI" id="CHEBI:29105"/>
    </ligand>
</feature>
<dbReference type="NCBIfam" id="TIGR00218">
    <property type="entry name" value="manA"/>
    <property type="match status" value="1"/>
</dbReference>
<dbReference type="InterPro" id="IPR016305">
    <property type="entry name" value="Mannose-6-P_Isomerase"/>
</dbReference>
<evidence type="ECO:0000313" key="12">
    <source>
        <dbReference type="Proteomes" id="UP000092482"/>
    </source>
</evidence>
<dbReference type="PANTHER" id="PTHR10309">
    <property type="entry name" value="MANNOSE-6-PHOSPHATE ISOMERASE"/>
    <property type="match status" value="1"/>
</dbReference>
<feature type="active site" evidence="7">
    <location>
        <position position="274"/>
    </location>
</feature>
<dbReference type="SUPFAM" id="SSF51182">
    <property type="entry name" value="RmlC-like cupins"/>
    <property type="match status" value="1"/>
</dbReference>
<dbReference type="AlphaFoldDB" id="A0A1B1N926"/>
<accession>A0A1B1N926</accession>
<feature type="domain" description="Phosphomannose isomerase type I catalytic" evidence="10">
    <location>
        <begin position="7"/>
        <end position="144"/>
    </location>
</feature>
<gene>
    <name evidence="11" type="ORF">SGUI_0515</name>
</gene>
<dbReference type="Proteomes" id="UP000092482">
    <property type="component" value="Chromosome"/>
</dbReference>
<evidence type="ECO:0000256" key="3">
    <source>
        <dbReference type="ARBA" id="ARBA00011956"/>
    </source>
</evidence>
<evidence type="ECO:0000259" key="10">
    <source>
        <dbReference type="Pfam" id="PF20511"/>
    </source>
</evidence>
<comment type="similarity">
    <text evidence="2">Belongs to the mannose-6-phosphate isomerase type 1 family.</text>
</comment>
<feature type="binding site" evidence="8">
    <location>
        <position position="126"/>
    </location>
    <ligand>
        <name>Zn(2+)</name>
        <dbReference type="ChEBI" id="CHEBI:29105"/>
    </ligand>
</feature>
<dbReference type="EMBL" id="CP014989">
    <property type="protein sequence ID" value="ANS77911.1"/>
    <property type="molecule type" value="Genomic_DNA"/>
</dbReference>
<feature type="binding site" evidence="8">
    <location>
        <position position="89"/>
    </location>
    <ligand>
        <name>Zn(2+)</name>
        <dbReference type="ChEBI" id="CHEBI:29105"/>
    </ligand>
</feature>
<feature type="binding site" evidence="8">
    <location>
        <position position="91"/>
    </location>
    <ligand>
        <name>Zn(2+)</name>
        <dbReference type="ChEBI" id="CHEBI:29105"/>
    </ligand>
</feature>
<dbReference type="InterPro" id="IPR011051">
    <property type="entry name" value="RmlC_Cupin_sf"/>
</dbReference>
<feature type="compositionally biased region" description="Basic and acidic residues" evidence="9">
    <location>
        <begin position="101"/>
        <end position="121"/>
    </location>
</feature>
<dbReference type="GO" id="GO:0008270">
    <property type="term" value="F:zinc ion binding"/>
    <property type="evidence" value="ECO:0007669"/>
    <property type="project" value="InterPro"/>
</dbReference>
<dbReference type="PRINTS" id="PR00714">
    <property type="entry name" value="MAN6PISMRASE"/>
</dbReference>
<dbReference type="Pfam" id="PF20511">
    <property type="entry name" value="PMI_typeI_cat"/>
    <property type="match status" value="1"/>
</dbReference>
<dbReference type="Gene3D" id="2.60.120.10">
    <property type="entry name" value="Jelly Rolls"/>
    <property type="match status" value="2"/>
</dbReference>
<dbReference type="RefSeq" id="WP_237141433.1">
    <property type="nucleotide sequence ID" value="NZ_CP014989.1"/>
</dbReference>
<dbReference type="CDD" id="cd07011">
    <property type="entry name" value="cupin_PMI_type_I_N"/>
    <property type="match status" value="1"/>
</dbReference>
<evidence type="ECO:0000256" key="4">
    <source>
        <dbReference type="ARBA" id="ARBA00022723"/>
    </source>
</evidence>
<comment type="cofactor">
    <cofactor evidence="8">
        <name>Zn(2+)</name>
        <dbReference type="ChEBI" id="CHEBI:29105"/>
    </cofactor>
    <text evidence="8">Binds 1 zinc ion per subunit.</text>
</comment>
<evidence type="ECO:0000256" key="7">
    <source>
        <dbReference type="PIRSR" id="PIRSR001480-1"/>
    </source>
</evidence>
<keyword evidence="5 8" id="KW-0862">Zinc</keyword>
<dbReference type="GO" id="GO:0005829">
    <property type="term" value="C:cytosol"/>
    <property type="evidence" value="ECO:0007669"/>
    <property type="project" value="TreeGrafter"/>
</dbReference>
<keyword evidence="12" id="KW-1185">Reference proteome</keyword>
<evidence type="ECO:0000256" key="8">
    <source>
        <dbReference type="PIRSR" id="PIRSR001480-2"/>
    </source>
</evidence>
<proteinExistence type="inferred from homology"/>
<sequence length="397" mass="41212">MTGARVLPLTGVVRDYAWGRVGGISAALGQEPGDGPEAELWLGAHSGAPAKVVDGSGQWDDLAQWQESNGEDLPYLMKLLAAASPLSLQAHPSTEQARAGYAREEERGPARDAPDRSYKDPHAKPEVVVAVEDGFDALCGFRPVEEVLALLDALGGQVDAQGLETWRSRLTGSADPATGVRDAVAWLLSGDPAVEELVRALGEADLTGPAGGEAELVRLLAGHHPGDAGIAVAFMLNRVTLRAGEALWLPAGNVHAYLSGLGVEVMDPSDNVLRGGLTGKHVDVPELLRVLDFTPGPPPRLVPVEVAAGVRAYRPSTQASGADVPWQLLEVTGPAEVGTGSPSIALVLGGEFTVAAGADDAEDATLTLGRGGTCFVDRPASLRIEGQGRLFLATTPP</sequence>
<protein>
    <recommendedName>
        <fullName evidence="3">mannose-6-phosphate isomerase</fullName>
        <ecNumber evidence="3">5.3.1.8</ecNumber>
    </recommendedName>
</protein>
<dbReference type="EC" id="5.3.1.8" evidence="3"/>
<feature type="region of interest" description="Disordered" evidence="9">
    <location>
        <begin position="89"/>
        <end position="121"/>
    </location>
</feature>
<dbReference type="PIRSF" id="PIRSF001480">
    <property type="entry name" value="Mannose-6-phosphate_isomerase"/>
    <property type="match status" value="1"/>
</dbReference>
<name>A0A1B1N926_9MICO</name>
<dbReference type="InterPro" id="IPR014710">
    <property type="entry name" value="RmlC-like_jellyroll"/>
</dbReference>
<evidence type="ECO:0000256" key="9">
    <source>
        <dbReference type="SAM" id="MobiDB-lite"/>
    </source>
</evidence>
<dbReference type="InterPro" id="IPR046457">
    <property type="entry name" value="PMI_typeI_cat"/>
</dbReference>
<dbReference type="Gene3D" id="1.10.441.10">
    <property type="entry name" value="Phosphomannose Isomerase, domain 2"/>
    <property type="match status" value="1"/>
</dbReference>
<dbReference type="GO" id="GO:0004476">
    <property type="term" value="F:mannose-6-phosphate isomerase activity"/>
    <property type="evidence" value="ECO:0007669"/>
    <property type="project" value="UniProtKB-EC"/>
</dbReference>
<evidence type="ECO:0000256" key="5">
    <source>
        <dbReference type="ARBA" id="ARBA00022833"/>
    </source>
</evidence>
<dbReference type="InterPro" id="IPR001250">
    <property type="entry name" value="Man6P_Isoase-1"/>
</dbReference>
<evidence type="ECO:0000256" key="1">
    <source>
        <dbReference type="ARBA" id="ARBA00000757"/>
    </source>
</evidence>
<dbReference type="PATRIC" id="fig|1758689.4.peg.521"/>
<evidence type="ECO:0000256" key="2">
    <source>
        <dbReference type="ARBA" id="ARBA00010772"/>
    </source>
</evidence>
<dbReference type="GO" id="GO:0005975">
    <property type="term" value="P:carbohydrate metabolic process"/>
    <property type="evidence" value="ECO:0007669"/>
    <property type="project" value="InterPro"/>
</dbReference>
<keyword evidence="4 8" id="KW-0479">Metal-binding</keyword>
<keyword evidence="6 11" id="KW-0413">Isomerase</keyword>
<dbReference type="KEGG" id="serj:SGUI_0515"/>
<comment type="catalytic activity">
    <reaction evidence="1">
        <text>D-mannose 6-phosphate = D-fructose 6-phosphate</text>
        <dbReference type="Rhea" id="RHEA:12356"/>
        <dbReference type="ChEBI" id="CHEBI:58735"/>
        <dbReference type="ChEBI" id="CHEBI:61527"/>
        <dbReference type="EC" id="5.3.1.8"/>
    </reaction>
</comment>
<evidence type="ECO:0000256" key="6">
    <source>
        <dbReference type="ARBA" id="ARBA00023235"/>
    </source>
</evidence>
<dbReference type="PANTHER" id="PTHR10309:SF0">
    <property type="entry name" value="MANNOSE-6-PHOSPHATE ISOMERASE"/>
    <property type="match status" value="1"/>
</dbReference>